<evidence type="ECO:0000256" key="1">
    <source>
        <dbReference type="SAM" id="Phobius"/>
    </source>
</evidence>
<sequence>MDKKRVAIFVLFACVILIILNVIFTRDEMGVGFWLRIVSGILLIIAMFFSLKGESIR</sequence>
<keyword evidence="3" id="KW-1185">Reference proteome</keyword>
<proteinExistence type="predicted"/>
<evidence type="ECO:0000313" key="2">
    <source>
        <dbReference type="EMBL" id="MFD1314469.1"/>
    </source>
</evidence>
<feature type="transmembrane region" description="Helical" evidence="1">
    <location>
        <begin position="7"/>
        <end position="25"/>
    </location>
</feature>
<gene>
    <name evidence="2" type="ORF">ACFQ39_02480</name>
</gene>
<protein>
    <submittedName>
        <fullName evidence="2">Uncharacterized protein</fullName>
    </submittedName>
</protein>
<keyword evidence="1" id="KW-0812">Transmembrane</keyword>
<dbReference type="EMBL" id="JBHTMY010000002">
    <property type="protein sequence ID" value="MFD1314469.1"/>
    <property type="molecule type" value="Genomic_DNA"/>
</dbReference>
<name>A0ABW3XYQ5_9FLAO</name>
<organism evidence="2 3">
    <name type="scientific">Namhaeicola litoreus</name>
    <dbReference type="NCBI Taxonomy" id="1052145"/>
    <lineage>
        <taxon>Bacteria</taxon>
        <taxon>Pseudomonadati</taxon>
        <taxon>Bacteroidota</taxon>
        <taxon>Flavobacteriia</taxon>
        <taxon>Flavobacteriales</taxon>
        <taxon>Flavobacteriaceae</taxon>
        <taxon>Namhaeicola</taxon>
    </lineage>
</organism>
<reference evidence="3" key="1">
    <citation type="journal article" date="2019" name="Int. J. Syst. Evol. Microbiol.">
        <title>The Global Catalogue of Microorganisms (GCM) 10K type strain sequencing project: providing services to taxonomists for standard genome sequencing and annotation.</title>
        <authorList>
            <consortium name="The Broad Institute Genomics Platform"/>
            <consortium name="The Broad Institute Genome Sequencing Center for Infectious Disease"/>
            <person name="Wu L."/>
            <person name="Ma J."/>
        </authorList>
    </citation>
    <scope>NUCLEOTIDE SEQUENCE [LARGE SCALE GENOMIC DNA]</scope>
    <source>
        <strain evidence="3">CCUG 61485</strain>
    </source>
</reference>
<feature type="transmembrane region" description="Helical" evidence="1">
    <location>
        <begin position="31"/>
        <end position="51"/>
    </location>
</feature>
<dbReference type="Proteomes" id="UP001597201">
    <property type="component" value="Unassembled WGS sequence"/>
</dbReference>
<keyword evidence="1" id="KW-0472">Membrane</keyword>
<dbReference type="RefSeq" id="WP_377176101.1">
    <property type="nucleotide sequence ID" value="NZ_JBHTMY010000002.1"/>
</dbReference>
<accession>A0ABW3XYQ5</accession>
<comment type="caution">
    <text evidence="2">The sequence shown here is derived from an EMBL/GenBank/DDBJ whole genome shotgun (WGS) entry which is preliminary data.</text>
</comment>
<evidence type="ECO:0000313" key="3">
    <source>
        <dbReference type="Proteomes" id="UP001597201"/>
    </source>
</evidence>
<keyword evidence="1" id="KW-1133">Transmembrane helix</keyword>